<proteinExistence type="predicted"/>
<name>A0ACA9PLU4_9GLOM</name>
<gene>
    <name evidence="1" type="ORF">SCALOS_LOCUS11079</name>
</gene>
<feature type="non-terminal residue" evidence="1">
    <location>
        <position position="70"/>
    </location>
</feature>
<protein>
    <submittedName>
        <fullName evidence="1">2318_t:CDS:1</fullName>
    </submittedName>
</protein>
<evidence type="ECO:0000313" key="1">
    <source>
        <dbReference type="EMBL" id="CAG8716334.1"/>
    </source>
</evidence>
<sequence length="70" mass="7846">MTIDFKQHNGYDLDQDSSALLTQIRTELGTTNPTANIYEDLNQILGAIRSLKQVAYGQQQHGQHGQHGQH</sequence>
<keyword evidence="2" id="KW-1185">Reference proteome</keyword>
<dbReference type="Proteomes" id="UP000789860">
    <property type="component" value="Unassembled WGS sequence"/>
</dbReference>
<dbReference type="EMBL" id="CAJVPM010045370">
    <property type="protein sequence ID" value="CAG8716334.1"/>
    <property type="molecule type" value="Genomic_DNA"/>
</dbReference>
<comment type="caution">
    <text evidence="1">The sequence shown here is derived from an EMBL/GenBank/DDBJ whole genome shotgun (WGS) entry which is preliminary data.</text>
</comment>
<organism evidence="1 2">
    <name type="scientific">Scutellospora calospora</name>
    <dbReference type="NCBI Taxonomy" id="85575"/>
    <lineage>
        <taxon>Eukaryota</taxon>
        <taxon>Fungi</taxon>
        <taxon>Fungi incertae sedis</taxon>
        <taxon>Mucoromycota</taxon>
        <taxon>Glomeromycotina</taxon>
        <taxon>Glomeromycetes</taxon>
        <taxon>Diversisporales</taxon>
        <taxon>Gigasporaceae</taxon>
        <taxon>Scutellospora</taxon>
    </lineage>
</organism>
<reference evidence="1" key="1">
    <citation type="submission" date="2021-06" db="EMBL/GenBank/DDBJ databases">
        <authorList>
            <person name="Kallberg Y."/>
            <person name="Tangrot J."/>
            <person name="Rosling A."/>
        </authorList>
    </citation>
    <scope>NUCLEOTIDE SEQUENCE</scope>
    <source>
        <strain evidence="1">AU212A</strain>
    </source>
</reference>
<accession>A0ACA9PLU4</accession>
<evidence type="ECO:0000313" key="2">
    <source>
        <dbReference type="Proteomes" id="UP000789860"/>
    </source>
</evidence>